<evidence type="ECO:0000313" key="1">
    <source>
        <dbReference type="EMBL" id="TPD71279.1"/>
    </source>
</evidence>
<organism evidence="1 2">
    <name type="scientific">Flavobacterium microcysteis</name>
    <dbReference type="NCBI Taxonomy" id="2596891"/>
    <lineage>
        <taxon>Bacteria</taxon>
        <taxon>Pseudomonadati</taxon>
        <taxon>Bacteroidota</taxon>
        <taxon>Flavobacteriia</taxon>
        <taxon>Flavobacteriales</taxon>
        <taxon>Flavobacteriaceae</taxon>
        <taxon>Flavobacterium</taxon>
    </lineage>
</organism>
<dbReference type="RefSeq" id="WP_139999527.1">
    <property type="nucleotide sequence ID" value="NZ_VFJE01000051.1"/>
</dbReference>
<sequence>MANIYLENWIKKSELDFYTMFIKTWLPFNAWYMNQFYDETANRTSDRSIIDHIKNNSNRYRDKIISLLRNNDNDSIAFKRYISDLYYELEAHPMPNEDERISFHTINITRNAIPQHVVSFGQFDYKVVFDNTLPKTTKRWKCEIYNRRTTRTLHLVELYQWSLQELSAEPNYIAIPNEKKQYLDACFREMNPRKPEIIIAQPKQNTDGSHGCPANAIIIDSVKHLYITNNYEQVAKVIIELLYELRCKLFHAEIDPINAYLGIYENAFFIQKKLIKELI</sequence>
<comment type="caution">
    <text evidence="1">The sequence shown here is derived from an EMBL/GenBank/DDBJ whole genome shotgun (WGS) entry which is preliminary data.</text>
</comment>
<gene>
    <name evidence="1" type="ORF">FJA49_05100</name>
</gene>
<keyword evidence="2" id="KW-1185">Reference proteome</keyword>
<evidence type="ECO:0000313" key="2">
    <source>
        <dbReference type="Proteomes" id="UP000319175"/>
    </source>
</evidence>
<dbReference type="OrthoDB" id="7058208at2"/>
<dbReference type="AlphaFoldDB" id="A0A501QEG6"/>
<proteinExistence type="predicted"/>
<protein>
    <submittedName>
        <fullName evidence="1">Uncharacterized protein</fullName>
    </submittedName>
</protein>
<dbReference type="Proteomes" id="UP000319175">
    <property type="component" value="Unassembled WGS sequence"/>
</dbReference>
<dbReference type="EMBL" id="VFJE01000051">
    <property type="protein sequence ID" value="TPD71279.1"/>
    <property type="molecule type" value="Genomic_DNA"/>
</dbReference>
<reference evidence="1 2" key="1">
    <citation type="submission" date="2019-06" db="EMBL/GenBank/DDBJ databases">
        <title>Flavobacterium sp. MaA-Y11 from geoumgang.</title>
        <authorList>
            <person name="Jeong S."/>
        </authorList>
    </citation>
    <scope>NUCLEOTIDE SEQUENCE [LARGE SCALE GENOMIC DNA]</scope>
    <source>
        <strain evidence="1 2">MaA-Y11</strain>
    </source>
</reference>
<name>A0A501QEG6_9FLAO</name>
<reference evidence="1 2" key="2">
    <citation type="submission" date="2019-06" db="EMBL/GenBank/DDBJ databases">
        <authorList>
            <person name="Seo Y."/>
        </authorList>
    </citation>
    <scope>NUCLEOTIDE SEQUENCE [LARGE SCALE GENOMIC DNA]</scope>
    <source>
        <strain evidence="1 2">MaA-Y11</strain>
    </source>
</reference>
<accession>A0A501QEG6</accession>